<feature type="transmembrane region" description="Helical" evidence="8">
    <location>
        <begin position="252"/>
        <end position="277"/>
    </location>
</feature>
<dbReference type="PANTHER" id="PTHR24243">
    <property type="entry name" value="G-PROTEIN COUPLED RECEPTOR"/>
    <property type="match status" value="1"/>
</dbReference>
<keyword evidence="4" id="KW-0297">G-protein coupled receptor</keyword>
<evidence type="ECO:0000256" key="1">
    <source>
        <dbReference type="ARBA" id="ARBA00004141"/>
    </source>
</evidence>
<accession>A0A6J8B7N6</accession>
<dbReference type="SUPFAM" id="SSF81321">
    <property type="entry name" value="Family A G protein-coupled receptor-like"/>
    <property type="match status" value="1"/>
</dbReference>
<evidence type="ECO:0000313" key="10">
    <source>
        <dbReference type="EMBL" id="CAC5379915.1"/>
    </source>
</evidence>
<feature type="transmembrane region" description="Helical" evidence="8">
    <location>
        <begin position="27"/>
        <end position="47"/>
    </location>
</feature>
<dbReference type="PANTHER" id="PTHR24243:SF208">
    <property type="entry name" value="PYROKININ-1 RECEPTOR"/>
    <property type="match status" value="1"/>
</dbReference>
<dbReference type="OrthoDB" id="6107002at2759"/>
<comment type="subcellular location">
    <subcellularLocation>
        <location evidence="1">Membrane</location>
        <topology evidence="1">Multi-pass membrane protein</topology>
    </subcellularLocation>
</comment>
<dbReference type="PRINTS" id="PR00237">
    <property type="entry name" value="GPCRRHODOPSN"/>
</dbReference>
<dbReference type="EMBL" id="CACVKT020002756">
    <property type="protein sequence ID" value="CAC5379915.1"/>
    <property type="molecule type" value="Genomic_DNA"/>
</dbReference>
<dbReference type="Proteomes" id="UP000507470">
    <property type="component" value="Unassembled WGS sequence"/>
</dbReference>
<evidence type="ECO:0000256" key="7">
    <source>
        <dbReference type="ARBA" id="ARBA00023224"/>
    </source>
</evidence>
<evidence type="ECO:0000256" key="4">
    <source>
        <dbReference type="ARBA" id="ARBA00023040"/>
    </source>
</evidence>
<keyword evidence="11" id="KW-1185">Reference proteome</keyword>
<dbReference type="GO" id="GO:0016020">
    <property type="term" value="C:membrane"/>
    <property type="evidence" value="ECO:0007669"/>
    <property type="project" value="UniProtKB-SubCell"/>
</dbReference>
<proteinExistence type="predicted"/>
<feature type="transmembrane region" description="Helical" evidence="8">
    <location>
        <begin position="151"/>
        <end position="171"/>
    </location>
</feature>
<feature type="transmembrane region" description="Helical" evidence="8">
    <location>
        <begin position="111"/>
        <end position="130"/>
    </location>
</feature>
<evidence type="ECO:0000256" key="5">
    <source>
        <dbReference type="ARBA" id="ARBA00023136"/>
    </source>
</evidence>
<gene>
    <name evidence="10" type="ORF">MCOR_15917</name>
</gene>
<evidence type="ECO:0000256" key="8">
    <source>
        <dbReference type="SAM" id="Phobius"/>
    </source>
</evidence>
<evidence type="ECO:0000259" key="9">
    <source>
        <dbReference type="PROSITE" id="PS50262"/>
    </source>
</evidence>
<dbReference type="InterPro" id="IPR000276">
    <property type="entry name" value="GPCR_Rhodpsn"/>
</dbReference>
<evidence type="ECO:0000313" key="11">
    <source>
        <dbReference type="Proteomes" id="UP000507470"/>
    </source>
</evidence>
<keyword evidence="7" id="KW-0807">Transducer</keyword>
<feature type="domain" description="G-protein coupled receptors family 1 profile" evidence="9">
    <location>
        <begin position="39"/>
        <end position="338"/>
    </location>
</feature>
<keyword evidence="5 8" id="KW-0472">Membrane</keyword>
<reference evidence="10 11" key="1">
    <citation type="submission" date="2020-06" db="EMBL/GenBank/DDBJ databases">
        <authorList>
            <person name="Li R."/>
            <person name="Bekaert M."/>
        </authorList>
    </citation>
    <scope>NUCLEOTIDE SEQUENCE [LARGE SCALE GENOMIC DNA]</scope>
    <source>
        <strain evidence="11">wild</strain>
    </source>
</reference>
<feature type="transmembrane region" description="Helical" evidence="8">
    <location>
        <begin position="322"/>
        <end position="341"/>
    </location>
</feature>
<protein>
    <recommendedName>
        <fullName evidence="9">G-protein coupled receptors family 1 profile domain-containing protein</fullName>
    </recommendedName>
</protein>
<evidence type="ECO:0000256" key="2">
    <source>
        <dbReference type="ARBA" id="ARBA00022692"/>
    </source>
</evidence>
<keyword evidence="3 8" id="KW-1133">Transmembrane helix</keyword>
<dbReference type="Gene3D" id="1.20.1070.10">
    <property type="entry name" value="Rhodopsin 7-helix transmembrane proteins"/>
    <property type="match status" value="1"/>
</dbReference>
<feature type="transmembrane region" description="Helical" evidence="8">
    <location>
        <begin position="199"/>
        <end position="229"/>
    </location>
</feature>
<evidence type="ECO:0000256" key="6">
    <source>
        <dbReference type="ARBA" id="ARBA00023170"/>
    </source>
</evidence>
<dbReference type="AlphaFoldDB" id="A0A6J8B7N6"/>
<keyword evidence="2 8" id="KW-0812">Transmembrane</keyword>
<keyword evidence="6" id="KW-0675">Receptor</keyword>
<organism evidence="10 11">
    <name type="scientific">Mytilus coruscus</name>
    <name type="common">Sea mussel</name>
    <dbReference type="NCBI Taxonomy" id="42192"/>
    <lineage>
        <taxon>Eukaryota</taxon>
        <taxon>Metazoa</taxon>
        <taxon>Spiralia</taxon>
        <taxon>Lophotrochozoa</taxon>
        <taxon>Mollusca</taxon>
        <taxon>Bivalvia</taxon>
        <taxon>Autobranchia</taxon>
        <taxon>Pteriomorphia</taxon>
        <taxon>Mytilida</taxon>
        <taxon>Mytiloidea</taxon>
        <taxon>Mytilidae</taxon>
        <taxon>Mytilinae</taxon>
        <taxon>Mytilus</taxon>
    </lineage>
</organism>
<dbReference type="Pfam" id="PF00001">
    <property type="entry name" value="7tm_1"/>
    <property type="match status" value="1"/>
</dbReference>
<dbReference type="PROSITE" id="PS50262">
    <property type="entry name" value="G_PROTEIN_RECEP_F1_2"/>
    <property type="match status" value="1"/>
</dbReference>
<evidence type="ECO:0000256" key="3">
    <source>
        <dbReference type="ARBA" id="ARBA00022989"/>
    </source>
</evidence>
<dbReference type="GO" id="GO:0004930">
    <property type="term" value="F:G protein-coupled receptor activity"/>
    <property type="evidence" value="ECO:0007669"/>
    <property type="project" value="UniProtKB-KW"/>
</dbReference>
<dbReference type="InterPro" id="IPR017452">
    <property type="entry name" value="GPCR_Rhodpsn_7TM"/>
</dbReference>
<sequence length="372" mass="42678">MRHKRESPYKFTEYIFMTPVPEYLNDIVGPIISYTAILFNIVVIIILFNKTLRTPSSVLMQGLALSDALTALFSHGLEPFLLNSYIRDEHDEQMGTTVIHFPICKLHHYKLIMVDLFHLSSVLLTTALGIQKFVAIKWPFWSYIKVKRREMLAVVVVIFTFSVGLHIPKFLVADFRRGEFDTNECKISAKSESLLNYSFIYYSSLTAIFLLLASVIMLITSIFIIWSLIRKRNIQSTSSENVQSIRRRSSKLIAVVTVTFLVIEFPRICMFGIMLLFSEKDSHSSQLLADPATQFMISAYVVFKIEDHDIDVLKKMKLFIDITRLLIVIACLSNFIIYVIMSKQIRCVLKSKLGVCKNRHTVSEPAVFCSSI</sequence>
<name>A0A6J8B7N6_MYTCO</name>